<evidence type="ECO:0000313" key="8">
    <source>
        <dbReference type="EMBL" id="KAL2918249.1"/>
    </source>
</evidence>
<comment type="similarity">
    <text evidence="2">Belongs to the TMEM234 family.</text>
</comment>
<dbReference type="PANTHER" id="PTHR28668">
    <property type="entry name" value="TRANSMEMBRANE PROTEIN 234"/>
    <property type="match status" value="1"/>
</dbReference>
<keyword evidence="3 6" id="KW-0812">Transmembrane</keyword>
<protein>
    <recommendedName>
        <fullName evidence="10">Transmembrane protein</fullName>
    </recommendedName>
</protein>
<dbReference type="Proteomes" id="UP001527925">
    <property type="component" value="Unassembled WGS sequence"/>
</dbReference>
<feature type="chain" id="PRO_5046343041" description="Transmembrane protein" evidence="7">
    <location>
        <begin position="21"/>
        <end position="141"/>
    </location>
</feature>
<feature type="transmembrane region" description="Helical" evidence="6">
    <location>
        <begin position="87"/>
        <end position="107"/>
    </location>
</feature>
<comment type="subcellular location">
    <subcellularLocation>
        <location evidence="1">Membrane</location>
        <topology evidence="1">Multi-pass membrane protein</topology>
    </subcellularLocation>
</comment>
<evidence type="ECO:0000256" key="1">
    <source>
        <dbReference type="ARBA" id="ARBA00004141"/>
    </source>
</evidence>
<organism evidence="8 9">
    <name type="scientific">Polyrhizophydium stewartii</name>
    <dbReference type="NCBI Taxonomy" id="2732419"/>
    <lineage>
        <taxon>Eukaryota</taxon>
        <taxon>Fungi</taxon>
        <taxon>Fungi incertae sedis</taxon>
        <taxon>Chytridiomycota</taxon>
        <taxon>Chytridiomycota incertae sedis</taxon>
        <taxon>Chytridiomycetes</taxon>
        <taxon>Rhizophydiales</taxon>
        <taxon>Rhizophydiales incertae sedis</taxon>
        <taxon>Polyrhizophydium</taxon>
    </lineage>
</organism>
<accession>A0ABR4NFD8</accession>
<evidence type="ECO:0000256" key="3">
    <source>
        <dbReference type="ARBA" id="ARBA00022692"/>
    </source>
</evidence>
<dbReference type="Gene3D" id="1.10.3730.20">
    <property type="match status" value="1"/>
</dbReference>
<evidence type="ECO:0000256" key="5">
    <source>
        <dbReference type="ARBA" id="ARBA00023136"/>
    </source>
</evidence>
<keyword evidence="9" id="KW-1185">Reference proteome</keyword>
<sequence length="141" mass="14960">MSLASARSIAGLLLVALCWGFTNPFIKAGSAGLEAVSKAHAASPWWKRQAAEAWFLATRWQYVVPLAINLSGSTVYYYMLGEADLSLAVPIANSLTFAFTTLAGIALGESFGSWDRIAGMACVFVGVLLCVRSNLAPEPGE</sequence>
<dbReference type="PANTHER" id="PTHR28668:SF1">
    <property type="entry name" value="TRANSMEMBRANE PROTEIN 234"/>
    <property type="match status" value="1"/>
</dbReference>
<reference evidence="8 9" key="1">
    <citation type="submission" date="2023-09" db="EMBL/GenBank/DDBJ databases">
        <title>Pangenome analysis of Batrachochytrium dendrobatidis and related Chytrids.</title>
        <authorList>
            <person name="Yacoub M.N."/>
            <person name="Stajich J.E."/>
            <person name="James T.Y."/>
        </authorList>
    </citation>
    <scope>NUCLEOTIDE SEQUENCE [LARGE SCALE GENOMIC DNA]</scope>
    <source>
        <strain evidence="8 9">JEL0888</strain>
    </source>
</reference>
<gene>
    <name evidence="8" type="ORF">HK105_202176</name>
</gene>
<keyword evidence="4 6" id="KW-1133">Transmembrane helix</keyword>
<proteinExistence type="inferred from homology"/>
<keyword evidence="5 6" id="KW-0472">Membrane</keyword>
<feature type="signal peptide" evidence="7">
    <location>
        <begin position="1"/>
        <end position="20"/>
    </location>
</feature>
<evidence type="ECO:0008006" key="10">
    <source>
        <dbReference type="Google" id="ProtNLM"/>
    </source>
</evidence>
<evidence type="ECO:0000256" key="4">
    <source>
        <dbReference type="ARBA" id="ARBA00022989"/>
    </source>
</evidence>
<evidence type="ECO:0000313" key="9">
    <source>
        <dbReference type="Proteomes" id="UP001527925"/>
    </source>
</evidence>
<dbReference type="EMBL" id="JADGIZ020000007">
    <property type="protein sequence ID" value="KAL2918249.1"/>
    <property type="molecule type" value="Genomic_DNA"/>
</dbReference>
<name>A0ABR4NFD8_9FUNG</name>
<keyword evidence="7" id="KW-0732">Signal</keyword>
<comment type="caution">
    <text evidence="8">The sequence shown here is derived from an EMBL/GenBank/DDBJ whole genome shotgun (WGS) entry which is preliminary data.</text>
</comment>
<dbReference type="SUPFAM" id="SSF103481">
    <property type="entry name" value="Multidrug resistance efflux transporter EmrE"/>
    <property type="match status" value="1"/>
</dbReference>
<evidence type="ECO:0000256" key="2">
    <source>
        <dbReference type="ARBA" id="ARBA00005977"/>
    </source>
</evidence>
<dbReference type="Pfam" id="PF10639">
    <property type="entry name" value="TMEM234"/>
    <property type="match status" value="1"/>
</dbReference>
<evidence type="ECO:0000256" key="6">
    <source>
        <dbReference type="SAM" id="Phobius"/>
    </source>
</evidence>
<dbReference type="InterPro" id="IPR018908">
    <property type="entry name" value="TMEM234"/>
</dbReference>
<feature type="transmembrane region" description="Helical" evidence="6">
    <location>
        <begin position="113"/>
        <end position="131"/>
    </location>
</feature>
<evidence type="ECO:0000256" key="7">
    <source>
        <dbReference type="SAM" id="SignalP"/>
    </source>
</evidence>
<dbReference type="InterPro" id="IPR037185">
    <property type="entry name" value="EmrE-like"/>
</dbReference>